<dbReference type="Pfam" id="PF01420">
    <property type="entry name" value="Methylase_S"/>
    <property type="match status" value="2"/>
</dbReference>
<dbReference type="EMBL" id="JRMW01000031">
    <property type="protein sequence ID" value="KGF04378.1"/>
    <property type="molecule type" value="Genomic_DNA"/>
</dbReference>
<dbReference type="AlphaFoldDB" id="A0A095X3H1"/>
<dbReference type="InterPro" id="IPR044946">
    <property type="entry name" value="Restrct_endonuc_typeI_TRD_sf"/>
</dbReference>
<dbReference type="InterPro" id="IPR000055">
    <property type="entry name" value="Restrct_endonuc_typeI_TRD"/>
</dbReference>
<evidence type="ECO:0000256" key="2">
    <source>
        <dbReference type="ARBA" id="ARBA00022747"/>
    </source>
</evidence>
<name>A0A095X3H1_9FIRM</name>
<protein>
    <recommendedName>
        <fullName evidence="4">Type I restriction modification DNA specificity domain-containing protein</fullName>
    </recommendedName>
</protein>
<dbReference type="Proteomes" id="UP000029579">
    <property type="component" value="Unassembled WGS sequence"/>
</dbReference>
<gene>
    <name evidence="5" type="ORF">HMPREF1630_04165</name>
</gene>
<evidence type="ECO:0000256" key="1">
    <source>
        <dbReference type="ARBA" id="ARBA00010923"/>
    </source>
</evidence>
<accession>A0A095X3H1</accession>
<comment type="similarity">
    <text evidence="1">Belongs to the type-I restriction system S methylase family.</text>
</comment>
<proteinExistence type="inferred from homology"/>
<evidence type="ECO:0000313" key="5">
    <source>
        <dbReference type="EMBL" id="KGF04378.1"/>
    </source>
</evidence>
<dbReference type="OrthoDB" id="1691238at2"/>
<dbReference type="eggNOG" id="COG0732">
    <property type="taxonomic scope" value="Bacteria"/>
</dbReference>
<evidence type="ECO:0000256" key="3">
    <source>
        <dbReference type="ARBA" id="ARBA00023125"/>
    </source>
</evidence>
<evidence type="ECO:0000259" key="4">
    <source>
        <dbReference type="Pfam" id="PF01420"/>
    </source>
</evidence>
<dbReference type="SUPFAM" id="SSF116734">
    <property type="entry name" value="DNA methylase specificity domain"/>
    <property type="match status" value="2"/>
</dbReference>
<dbReference type="GO" id="GO:0009307">
    <property type="term" value="P:DNA restriction-modification system"/>
    <property type="evidence" value="ECO:0007669"/>
    <property type="project" value="UniProtKB-KW"/>
</dbReference>
<sequence>MKQNRLSLNDAEWGEFKISNLFEIELSKGDNKADLLNVGRIPLISSGLNKNGITKFVDSGDGKSEIIANNTITVDMFGQSFYHYYNYYAVSHGRVNILHPNFKANKFILLFCVDSINKSTCNIFSYNRMCSSTRLSKLRILLPIDNFRNPNWQFMEDYIKQEQKDIAQKVISYYEQKMLETSFDLVGFGDVEWREFIFNDVFRKIQRGKRLKKDDHIEGNIPYISSTSLNNGLDQFIGNEDKVRKFKNNITLANSGSVGSCFYHEYEYIASDHVTSLTLDKADKYIYLFMATIIKRLEEKYSFNREINDKRIRKERFILPADENGNPHWDYISKFMQKLEAEKLEKVLEYIYIG</sequence>
<dbReference type="Gene3D" id="3.90.220.20">
    <property type="entry name" value="DNA methylase specificity domains"/>
    <property type="match status" value="2"/>
</dbReference>
<comment type="caution">
    <text evidence="5">The sequence shown here is derived from an EMBL/GenBank/DDBJ whole genome shotgun (WGS) entry which is preliminary data.</text>
</comment>
<dbReference type="RefSeq" id="WP_037327342.1">
    <property type="nucleotide sequence ID" value="NZ_JRMW01000031.1"/>
</dbReference>
<reference evidence="5 6" key="1">
    <citation type="submission" date="2014-07" db="EMBL/GenBank/DDBJ databases">
        <authorList>
            <person name="McCorrison J."/>
            <person name="Sanka R."/>
            <person name="Torralba M."/>
            <person name="Gillis M."/>
            <person name="Haft D.H."/>
            <person name="Methe B."/>
            <person name="Sutton G."/>
            <person name="Nelson K.E."/>
        </authorList>
    </citation>
    <scope>NUCLEOTIDE SEQUENCE [LARGE SCALE GENOMIC DNA]</scope>
    <source>
        <strain evidence="5 6">S7-1-13</strain>
    </source>
</reference>
<keyword evidence="3" id="KW-0238">DNA-binding</keyword>
<dbReference type="GO" id="GO:0003677">
    <property type="term" value="F:DNA binding"/>
    <property type="evidence" value="ECO:0007669"/>
    <property type="project" value="UniProtKB-KW"/>
</dbReference>
<feature type="domain" description="Type I restriction modification DNA specificity" evidence="4">
    <location>
        <begin position="191"/>
        <end position="347"/>
    </location>
</feature>
<feature type="domain" description="Type I restriction modification DNA specificity" evidence="4">
    <location>
        <begin position="12"/>
        <end position="161"/>
    </location>
</feature>
<keyword evidence="2" id="KW-0680">Restriction system</keyword>
<evidence type="ECO:0000313" key="6">
    <source>
        <dbReference type="Proteomes" id="UP000029579"/>
    </source>
</evidence>
<organism evidence="5 6">
    <name type="scientific">Anaerococcus lactolyticus S7-1-13</name>
    <dbReference type="NCBI Taxonomy" id="1284686"/>
    <lineage>
        <taxon>Bacteria</taxon>
        <taxon>Bacillati</taxon>
        <taxon>Bacillota</taxon>
        <taxon>Tissierellia</taxon>
        <taxon>Tissierellales</taxon>
        <taxon>Peptoniphilaceae</taxon>
        <taxon>Anaerococcus</taxon>
    </lineage>
</organism>